<dbReference type="Pfam" id="PF03466">
    <property type="entry name" value="LysR_substrate"/>
    <property type="match status" value="1"/>
</dbReference>
<evidence type="ECO:0000313" key="6">
    <source>
        <dbReference type="EMBL" id="GAA1526525.1"/>
    </source>
</evidence>
<dbReference type="InterPro" id="IPR036390">
    <property type="entry name" value="WH_DNA-bd_sf"/>
</dbReference>
<dbReference type="PRINTS" id="PR00039">
    <property type="entry name" value="HTHLYSR"/>
</dbReference>
<proteinExistence type="inferred from homology"/>
<accession>A0ABN2ASZ0</accession>
<comment type="similarity">
    <text evidence="1">Belongs to the LysR transcriptional regulatory family.</text>
</comment>
<dbReference type="Gene3D" id="1.10.10.10">
    <property type="entry name" value="Winged helix-like DNA-binding domain superfamily/Winged helix DNA-binding domain"/>
    <property type="match status" value="1"/>
</dbReference>
<evidence type="ECO:0000256" key="3">
    <source>
        <dbReference type="ARBA" id="ARBA00023125"/>
    </source>
</evidence>
<dbReference type="CDD" id="cd05466">
    <property type="entry name" value="PBP2_LTTR_substrate"/>
    <property type="match status" value="1"/>
</dbReference>
<protein>
    <submittedName>
        <fullName evidence="6">LysR substrate-binding domain-containing protein</fullName>
    </submittedName>
</protein>
<organism evidence="6 7">
    <name type="scientific">Nocardioides humi</name>
    <dbReference type="NCBI Taxonomy" id="449461"/>
    <lineage>
        <taxon>Bacteria</taxon>
        <taxon>Bacillati</taxon>
        <taxon>Actinomycetota</taxon>
        <taxon>Actinomycetes</taxon>
        <taxon>Propionibacteriales</taxon>
        <taxon>Nocardioidaceae</taxon>
        <taxon>Nocardioides</taxon>
    </lineage>
</organism>
<keyword evidence="7" id="KW-1185">Reference proteome</keyword>
<dbReference type="InterPro" id="IPR005119">
    <property type="entry name" value="LysR_subst-bd"/>
</dbReference>
<evidence type="ECO:0000256" key="4">
    <source>
        <dbReference type="ARBA" id="ARBA00023163"/>
    </source>
</evidence>
<evidence type="ECO:0000259" key="5">
    <source>
        <dbReference type="PROSITE" id="PS50931"/>
    </source>
</evidence>
<dbReference type="Pfam" id="PF00126">
    <property type="entry name" value="HTH_1"/>
    <property type="match status" value="1"/>
</dbReference>
<evidence type="ECO:0000313" key="7">
    <source>
        <dbReference type="Proteomes" id="UP001500842"/>
    </source>
</evidence>
<name>A0ABN2ASZ0_9ACTN</name>
<dbReference type="SUPFAM" id="SSF53850">
    <property type="entry name" value="Periplasmic binding protein-like II"/>
    <property type="match status" value="1"/>
</dbReference>
<evidence type="ECO:0000256" key="2">
    <source>
        <dbReference type="ARBA" id="ARBA00023015"/>
    </source>
</evidence>
<dbReference type="InterPro" id="IPR036388">
    <property type="entry name" value="WH-like_DNA-bd_sf"/>
</dbReference>
<sequence length="301" mass="31108">MERRQLEYFVAVVDHGGFGRASEAVHVTQPSLSQAIAALEKDLGVTLFHRLGRKVKLTAAGEALLAPARQVLRDHAVARAAVAKVRGGYDGTLDIASTPTVAAHPLTALLGRFSQLYPGIRVRITDCDVPGGAAAIVGGGQCEIGVVRLPSATAGLQAIALGQQVFYLVLPPDSPDPGPGPVELSLLGELPLVVTPPGTASRKRLDDALAIANVAEPRIAVETIYRATIPKLVAAGVGASLLPRHMAQEAAGLGARVVGTTPTVAHDIGIVRREGPLSPAARAFVDLAVEMAPFGAEGEEP</sequence>
<keyword evidence="2" id="KW-0805">Transcription regulation</keyword>
<dbReference type="Proteomes" id="UP001500842">
    <property type="component" value="Unassembled WGS sequence"/>
</dbReference>
<dbReference type="SUPFAM" id="SSF46785">
    <property type="entry name" value="Winged helix' DNA-binding domain"/>
    <property type="match status" value="1"/>
</dbReference>
<gene>
    <name evidence="6" type="ORF">GCM10009788_32590</name>
</gene>
<dbReference type="InterPro" id="IPR000847">
    <property type="entry name" value="LysR_HTH_N"/>
</dbReference>
<keyword evidence="3" id="KW-0238">DNA-binding</keyword>
<dbReference type="PROSITE" id="PS50931">
    <property type="entry name" value="HTH_LYSR"/>
    <property type="match status" value="1"/>
</dbReference>
<dbReference type="EMBL" id="BAAAOR010000024">
    <property type="protein sequence ID" value="GAA1526525.1"/>
    <property type="molecule type" value="Genomic_DNA"/>
</dbReference>
<dbReference type="Gene3D" id="3.40.190.290">
    <property type="match status" value="1"/>
</dbReference>
<dbReference type="InterPro" id="IPR050950">
    <property type="entry name" value="HTH-type_LysR_regulators"/>
</dbReference>
<feature type="domain" description="HTH lysR-type" evidence="5">
    <location>
        <begin position="1"/>
        <end position="58"/>
    </location>
</feature>
<dbReference type="RefSeq" id="WP_141003194.1">
    <property type="nucleotide sequence ID" value="NZ_BAAAOR010000024.1"/>
</dbReference>
<reference evidence="6 7" key="1">
    <citation type="journal article" date="2019" name="Int. J. Syst. Evol. Microbiol.">
        <title>The Global Catalogue of Microorganisms (GCM) 10K type strain sequencing project: providing services to taxonomists for standard genome sequencing and annotation.</title>
        <authorList>
            <consortium name="The Broad Institute Genomics Platform"/>
            <consortium name="The Broad Institute Genome Sequencing Center for Infectious Disease"/>
            <person name="Wu L."/>
            <person name="Ma J."/>
        </authorList>
    </citation>
    <scope>NUCLEOTIDE SEQUENCE [LARGE SCALE GENOMIC DNA]</scope>
    <source>
        <strain evidence="6 7">JCM 14942</strain>
    </source>
</reference>
<comment type="caution">
    <text evidence="6">The sequence shown here is derived from an EMBL/GenBank/DDBJ whole genome shotgun (WGS) entry which is preliminary data.</text>
</comment>
<dbReference type="PANTHER" id="PTHR30419">
    <property type="entry name" value="HTH-TYPE TRANSCRIPTIONAL REGULATOR YBHD"/>
    <property type="match status" value="1"/>
</dbReference>
<evidence type="ECO:0000256" key="1">
    <source>
        <dbReference type="ARBA" id="ARBA00009437"/>
    </source>
</evidence>
<keyword evidence="4" id="KW-0804">Transcription</keyword>